<dbReference type="SUPFAM" id="SSF53850">
    <property type="entry name" value="Periplasmic binding protein-like II"/>
    <property type="match status" value="1"/>
</dbReference>
<reference evidence="2" key="1">
    <citation type="submission" date="2009-10" db="EMBL/GenBank/DDBJ databases">
        <title>Diversity of trophic interactions inside an arsenic-rich microbial ecosystem.</title>
        <authorList>
            <person name="Bertin P.N."/>
            <person name="Heinrich-Salmeron A."/>
            <person name="Pelletier E."/>
            <person name="Goulhen-Chollet F."/>
            <person name="Arsene-Ploetze F."/>
            <person name="Gallien S."/>
            <person name="Calteau A."/>
            <person name="Vallenet D."/>
            <person name="Casiot C."/>
            <person name="Chane-Woon-Ming B."/>
            <person name="Giloteaux L."/>
            <person name="Barakat M."/>
            <person name="Bonnefoy V."/>
            <person name="Bruneel O."/>
            <person name="Chandler M."/>
            <person name="Cleiss J."/>
            <person name="Duran R."/>
            <person name="Elbaz-Poulichet F."/>
            <person name="Fonknechten N."/>
            <person name="Lauga B."/>
            <person name="Mornico D."/>
            <person name="Ortet P."/>
            <person name="Schaeffer C."/>
            <person name="Siguier P."/>
            <person name="Alexander Thil Smith A."/>
            <person name="Van Dorsselaer A."/>
            <person name="Weissenbach J."/>
            <person name="Medigue C."/>
            <person name="Le Paslier D."/>
        </authorList>
    </citation>
    <scope>NUCLEOTIDE SEQUENCE</scope>
</reference>
<dbReference type="EMBL" id="CABM01000005">
    <property type="protein sequence ID" value="CBH95364.1"/>
    <property type="molecule type" value="Genomic_DNA"/>
</dbReference>
<name>E6PKB3_9ZZZZ</name>
<feature type="domain" description="SsuA/THI5-like" evidence="1">
    <location>
        <begin position="159"/>
        <end position="362"/>
    </location>
</feature>
<comment type="caution">
    <text evidence="2">The sequence shown here is derived from an EMBL/GenBank/DDBJ whole genome shotgun (WGS) entry which is preliminary data.</text>
</comment>
<organism evidence="2">
    <name type="scientific">mine drainage metagenome</name>
    <dbReference type="NCBI Taxonomy" id="410659"/>
    <lineage>
        <taxon>unclassified sequences</taxon>
        <taxon>metagenomes</taxon>
        <taxon>ecological metagenomes</taxon>
    </lineage>
</organism>
<evidence type="ECO:0000313" key="2">
    <source>
        <dbReference type="EMBL" id="CBH95364.1"/>
    </source>
</evidence>
<protein>
    <submittedName>
        <fullName evidence="2">Putative ABC-type transport system, periplasmic component (Modular protein)</fullName>
    </submittedName>
</protein>
<dbReference type="PANTHER" id="PTHR31528">
    <property type="entry name" value="4-AMINO-5-HYDROXYMETHYL-2-METHYLPYRIMIDINE PHOSPHATE SYNTHASE THI11-RELATED"/>
    <property type="match status" value="1"/>
</dbReference>
<gene>
    <name evidence="2" type="ORF">CARN2_0755</name>
</gene>
<dbReference type="AlphaFoldDB" id="E6PKB3"/>
<dbReference type="Pfam" id="PF09084">
    <property type="entry name" value="NMT1"/>
    <property type="match status" value="1"/>
</dbReference>
<proteinExistence type="predicted"/>
<dbReference type="Gene3D" id="3.40.190.10">
    <property type="entry name" value="Periplasmic binding protein-like II"/>
    <property type="match status" value="2"/>
</dbReference>
<sequence length="452" mass="49536">MQQFACQFSVPAGIPAAPSSVSVAGFGRHGQALAARLIHNGAQRAPQHGDMHRDATQTRALAVVAPGSRPVLQHRSWHTFCWSIAYSLIAHQLPGARPLCQHLKEWFMQGSQPLKTSSPGRLRSRRLLAGLALVLGLTGLARADDLPKVTFCTNWFAEAEHGGFYQALAIGLYKKAGLDVTIKMGGPQVNGLQLLGAGSCDFYMGYPMQDIVAASHGLPVVTVAASFQKDPQAIIAHQGVKSLGDLKGKPILVSQSANTTWWPWLENTFGFTMSQQRPYTFSVAPFLHDKSLSQQGYIGSEPLMIEKGGETPKVFLMADYGWPAYAETIDTTQAMIAKHPQWVAAFVKASMEGWQSYLADPAPGNKLIVEADPKETPEQLAFSMKMMKKYQLVTGGEAASEGIGIMTDKRWKEMFDFMVRNKAIPADFDYKKVYDLQFIKPLKLLPTAADTH</sequence>
<dbReference type="InterPro" id="IPR015168">
    <property type="entry name" value="SsuA/THI5"/>
</dbReference>
<evidence type="ECO:0000259" key="1">
    <source>
        <dbReference type="Pfam" id="PF09084"/>
    </source>
</evidence>
<accession>E6PKB3</accession>
<dbReference type="GO" id="GO:0009228">
    <property type="term" value="P:thiamine biosynthetic process"/>
    <property type="evidence" value="ECO:0007669"/>
    <property type="project" value="InterPro"/>
</dbReference>
<dbReference type="InterPro" id="IPR027939">
    <property type="entry name" value="NMT1/THI5"/>
</dbReference>
<dbReference type="PANTHER" id="PTHR31528:SF3">
    <property type="entry name" value="THIAMINE BIOSYNTHESIS PROTEIN HI_0357-RELATED"/>
    <property type="match status" value="1"/>
</dbReference>